<dbReference type="Gene3D" id="2.170.130.10">
    <property type="entry name" value="TonB-dependent receptor, plug domain"/>
    <property type="match status" value="1"/>
</dbReference>
<evidence type="ECO:0000313" key="10">
    <source>
        <dbReference type="EMBL" id="SHK77971.1"/>
    </source>
</evidence>
<dbReference type="InterPro" id="IPR023997">
    <property type="entry name" value="TonB-dep_OMP_SusC/RagA_CS"/>
</dbReference>
<keyword evidence="4 7" id="KW-0812">Transmembrane</keyword>
<dbReference type="InterPro" id="IPR023996">
    <property type="entry name" value="TonB-dep_OMP_SusC/RagA"/>
</dbReference>
<keyword evidence="3 7" id="KW-1134">Transmembrane beta strand</keyword>
<evidence type="ECO:0000256" key="8">
    <source>
        <dbReference type="SAM" id="Phobius"/>
    </source>
</evidence>
<dbReference type="GO" id="GO:0009279">
    <property type="term" value="C:cell outer membrane"/>
    <property type="evidence" value="ECO:0007669"/>
    <property type="project" value="UniProtKB-SubCell"/>
</dbReference>
<dbReference type="SUPFAM" id="SSF56935">
    <property type="entry name" value="Porins"/>
    <property type="match status" value="1"/>
</dbReference>
<keyword evidence="8" id="KW-1133">Transmembrane helix</keyword>
<dbReference type="Pfam" id="PF13715">
    <property type="entry name" value="CarbopepD_reg_2"/>
    <property type="match status" value="1"/>
</dbReference>
<dbReference type="AlphaFoldDB" id="A0A1M6V9B1"/>
<dbReference type="OrthoDB" id="9768177at2"/>
<comment type="subcellular location">
    <subcellularLocation>
        <location evidence="1 7">Cell outer membrane</location>
        <topology evidence="1 7">Multi-pass membrane protein</topology>
    </subcellularLocation>
</comment>
<evidence type="ECO:0000259" key="9">
    <source>
        <dbReference type="Pfam" id="PF07715"/>
    </source>
</evidence>
<organism evidence="10 11">
    <name type="scientific">Chitinophaga jiangningensis</name>
    <dbReference type="NCBI Taxonomy" id="1419482"/>
    <lineage>
        <taxon>Bacteria</taxon>
        <taxon>Pseudomonadati</taxon>
        <taxon>Bacteroidota</taxon>
        <taxon>Chitinophagia</taxon>
        <taxon>Chitinophagales</taxon>
        <taxon>Chitinophagaceae</taxon>
        <taxon>Chitinophaga</taxon>
    </lineage>
</organism>
<dbReference type="InterPro" id="IPR036942">
    <property type="entry name" value="Beta-barrel_TonB_sf"/>
</dbReference>
<dbReference type="NCBIfam" id="TIGR04057">
    <property type="entry name" value="SusC_RagA_signa"/>
    <property type="match status" value="1"/>
</dbReference>
<dbReference type="InterPro" id="IPR008969">
    <property type="entry name" value="CarboxyPept-like_regulatory"/>
</dbReference>
<keyword evidence="2 7" id="KW-0813">Transport</keyword>
<feature type="transmembrane region" description="Helical" evidence="8">
    <location>
        <begin position="12"/>
        <end position="34"/>
    </location>
</feature>
<dbReference type="Pfam" id="PF07715">
    <property type="entry name" value="Plug"/>
    <property type="match status" value="1"/>
</dbReference>
<evidence type="ECO:0000256" key="3">
    <source>
        <dbReference type="ARBA" id="ARBA00022452"/>
    </source>
</evidence>
<proteinExistence type="inferred from homology"/>
<protein>
    <submittedName>
        <fullName evidence="10">TonB-linked outer membrane protein, SusC/RagA family</fullName>
    </submittedName>
</protein>
<gene>
    <name evidence="10" type="ORF">SAMN05444266_101114</name>
</gene>
<keyword evidence="5 7" id="KW-0472">Membrane</keyword>
<keyword evidence="6 7" id="KW-0998">Cell outer membrane</keyword>
<feature type="domain" description="TonB-dependent receptor plug" evidence="9">
    <location>
        <begin position="220"/>
        <end position="358"/>
    </location>
</feature>
<evidence type="ECO:0000313" key="11">
    <source>
        <dbReference type="Proteomes" id="UP000184420"/>
    </source>
</evidence>
<accession>A0A1M6V9B1</accession>
<dbReference type="NCBIfam" id="TIGR04056">
    <property type="entry name" value="OMP_RagA_SusC"/>
    <property type="match status" value="1"/>
</dbReference>
<dbReference type="InterPro" id="IPR012910">
    <property type="entry name" value="Plug_dom"/>
</dbReference>
<dbReference type="EMBL" id="FRBL01000001">
    <property type="protein sequence ID" value="SHK77971.1"/>
    <property type="molecule type" value="Genomic_DNA"/>
</dbReference>
<dbReference type="InterPro" id="IPR039426">
    <property type="entry name" value="TonB-dep_rcpt-like"/>
</dbReference>
<evidence type="ECO:0000256" key="1">
    <source>
        <dbReference type="ARBA" id="ARBA00004571"/>
    </source>
</evidence>
<dbReference type="Gene3D" id="2.40.170.20">
    <property type="entry name" value="TonB-dependent receptor, beta-barrel domain"/>
    <property type="match status" value="1"/>
</dbReference>
<dbReference type="SUPFAM" id="SSF49464">
    <property type="entry name" value="Carboxypeptidase regulatory domain-like"/>
    <property type="match status" value="1"/>
</dbReference>
<dbReference type="PROSITE" id="PS52016">
    <property type="entry name" value="TONB_DEPENDENT_REC_3"/>
    <property type="match status" value="1"/>
</dbReference>
<evidence type="ECO:0000256" key="7">
    <source>
        <dbReference type="PROSITE-ProRule" id="PRU01360"/>
    </source>
</evidence>
<keyword evidence="11" id="KW-1185">Reference proteome</keyword>
<dbReference type="STRING" id="1419482.SAMN05444266_101114"/>
<name>A0A1M6V9B1_9BACT</name>
<dbReference type="PROSITE" id="PS51257">
    <property type="entry name" value="PROKAR_LIPOPROTEIN"/>
    <property type="match status" value="1"/>
</dbReference>
<dbReference type="Proteomes" id="UP000184420">
    <property type="component" value="Unassembled WGS sequence"/>
</dbReference>
<dbReference type="InterPro" id="IPR037066">
    <property type="entry name" value="Plug_dom_sf"/>
</dbReference>
<evidence type="ECO:0000256" key="5">
    <source>
        <dbReference type="ARBA" id="ARBA00023136"/>
    </source>
</evidence>
<evidence type="ECO:0000256" key="6">
    <source>
        <dbReference type="ARBA" id="ARBA00023237"/>
    </source>
</evidence>
<reference evidence="10 11" key="1">
    <citation type="submission" date="2016-11" db="EMBL/GenBank/DDBJ databases">
        <authorList>
            <person name="Jaros S."/>
            <person name="Januszkiewicz K."/>
            <person name="Wedrychowicz H."/>
        </authorList>
    </citation>
    <scope>NUCLEOTIDE SEQUENCE [LARGE SCALE GENOMIC DNA]</scope>
    <source>
        <strain evidence="10 11">DSM 27406</strain>
    </source>
</reference>
<sequence>MKPICLQQGTRRVCVRVCGIVLLNLLLSCFTTYAQIVNLDLKNVPLETACKEIEKQTGYNFVYPSNLKKNECQVSIRLENEDVKTAISKVFEGTPFGYKVVNKVVAVNTVNTKSKTVLKENRDSINITGTVIGTDATTGLPNATVRSAYTKKVALTNQKGEFTLKGVMIGEEIQVSYVGYTTQKLNLLDMSRRSYYFVLKPADNELDKVVVQAYSTTNKRLNTGSITSISGKEIENQPVSNPLAALAGRVPGMVVSPTSGNEAAPIRIEIRGRNNINQNFASAPMIIIDGIPSSVLDLYGGANGDTKMAYISQGLNQAQTGISTSPLFGINPRDIASIDVLKDADATAIYGSRGANGVIIINTKRGTSGVPSVDVNVSEGLTIVTRYPKLLNTTDYLQLRREAFKNDGLVPSANPSSPNYAPDLMVWDTTRYTDWNKEIFGHVGTRTTAAVSLNGGAADTRYRLSANYVKQKAIDNYSGGNKSGNIRLNLNTSAFNQKLHFNTNISIGVTDVDQVNLPNASLLAPNAPPMLKADGSFNREEYYAAYGANITKAYPFEDLNVHASNKGFNVNAGFQVSYQLAKGLLLSANAGLQKNTSNSRGITPPAENLGYVNITNSLGISSWGQTNNQVLNVEPLLNYDRVVGQGTLSVVAGGTFNTVKTASNVLKGLNYKDADLMSSITNAPTVTGDDRSAEYKYIGAFARINYIYANRYSINLSARRDGSSRFGPDHRYGNFGAVGAAWIFSDEPWLAKALPKAVTMLKLRSSYGITGSDAIGEYQYLSQWGATSNGSKSYGYQDVPQLMAQWQANSQFHWPAKKSLDIAFESAFFDSRASLNINWYRNTCGDQLLIYATGAYTGFTSVVTNLPANVMNRGTEIALSLTPVRRKDLSWNISFNTSFTRNVLLSYPDIENSNYKSSYLVGGSLDDTYLLHFLGVDPATGLPKYEDFNKDGKTTVTYSAGTPGADDRRIVRSTLPKFYGGFNTSFQLKGWSIGGNFDFKRFYARSAEGVSRIGNMANTSYDLFNDRWKGVGDVSKGARPTTRISDEISYYVDSDAGMKLINMLKMQSIYLSYNLKDEICRSMHVQHLSFDISGNNLFKITNYKGLDPEYANYYSPLTRTVVFGIKCTL</sequence>
<comment type="similarity">
    <text evidence="7">Belongs to the TonB-dependent receptor family.</text>
</comment>
<evidence type="ECO:0000256" key="4">
    <source>
        <dbReference type="ARBA" id="ARBA00022692"/>
    </source>
</evidence>
<dbReference type="RefSeq" id="WP_073077004.1">
    <property type="nucleotide sequence ID" value="NZ_FRBL01000001.1"/>
</dbReference>
<evidence type="ECO:0000256" key="2">
    <source>
        <dbReference type="ARBA" id="ARBA00022448"/>
    </source>
</evidence>